<comment type="caution">
    <text evidence="5">The sequence shown here is derived from an EMBL/GenBank/DDBJ whole genome shotgun (WGS) entry which is preliminary data.</text>
</comment>
<dbReference type="EMBL" id="AUZZ01010405">
    <property type="protein sequence ID" value="EQD29992.1"/>
    <property type="molecule type" value="Genomic_DNA"/>
</dbReference>
<keyword evidence="2" id="KW-0479">Metal-binding</keyword>
<name>T0YDS6_9ZZZZ</name>
<accession>T0YDS6</accession>
<dbReference type="PROSITE" id="PS51891">
    <property type="entry name" value="CENP_V_GFA"/>
    <property type="match status" value="1"/>
</dbReference>
<dbReference type="InterPro" id="IPR052355">
    <property type="entry name" value="CENP-V-like"/>
</dbReference>
<evidence type="ECO:0000256" key="2">
    <source>
        <dbReference type="ARBA" id="ARBA00022723"/>
    </source>
</evidence>
<dbReference type="InterPro" id="IPR006913">
    <property type="entry name" value="CENP-V/GFA"/>
</dbReference>
<evidence type="ECO:0000313" key="5">
    <source>
        <dbReference type="EMBL" id="EQD29992.1"/>
    </source>
</evidence>
<dbReference type="InterPro" id="IPR011057">
    <property type="entry name" value="Mss4-like_sf"/>
</dbReference>
<dbReference type="Gene3D" id="2.170.150.70">
    <property type="match status" value="1"/>
</dbReference>
<evidence type="ECO:0000256" key="3">
    <source>
        <dbReference type="ARBA" id="ARBA00022833"/>
    </source>
</evidence>
<sequence length="144" mass="15959">MTARRARTDVISDLRTCRGGCHCGRVRFECQVSAQPLVLDCDCSICRMSGFLHLIVPAARFRLLSGAEDLCEYRFNTGAARHLFCKTCGVKSFYVPRSHPDGIDVNLRCVDPDCVPGYTLQAFHDAERAAETAALVHLSVPDLR</sequence>
<dbReference type="Pfam" id="PF04828">
    <property type="entry name" value="GFA"/>
    <property type="match status" value="1"/>
</dbReference>
<protein>
    <submittedName>
        <fullName evidence="5">Glutathione-dependent formaldehyde-activating, GFA</fullName>
    </submittedName>
</protein>
<dbReference type="GO" id="GO:0016846">
    <property type="term" value="F:carbon-sulfur lyase activity"/>
    <property type="evidence" value="ECO:0007669"/>
    <property type="project" value="InterPro"/>
</dbReference>
<reference evidence="5" key="1">
    <citation type="submission" date="2013-08" db="EMBL/GenBank/DDBJ databases">
        <authorList>
            <person name="Mendez C."/>
            <person name="Richter M."/>
            <person name="Ferrer M."/>
            <person name="Sanchez J."/>
        </authorList>
    </citation>
    <scope>NUCLEOTIDE SEQUENCE</scope>
</reference>
<evidence type="ECO:0000256" key="1">
    <source>
        <dbReference type="ARBA" id="ARBA00005495"/>
    </source>
</evidence>
<gene>
    <name evidence="5" type="ORF">B2A_14343</name>
</gene>
<dbReference type="SUPFAM" id="SSF51316">
    <property type="entry name" value="Mss4-like"/>
    <property type="match status" value="1"/>
</dbReference>
<evidence type="ECO:0000259" key="4">
    <source>
        <dbReference type="PROSITE" id="PS51891"/>
    </source>
</evidence>
<reference evidence="5" key="2">
    <citation type="journal article" date="2014" name="ISME J.">
        <title>Microbial stratification in low pH oxic and suboxic macroscopic growths along an acid mine drainage.</title>
        <authorList>
            <person name="Mendez-Garcia C."/>
            <person name="Mesa V."/>
            <person name="Sprenger R.R."/>
            <person name="Richter M."/>
            <person name="Diez M.S."/>
            <person name="Solano J."/>
            <person name="Bargiela R."/>
            <person name="Golyshina O.V."/>
            <person name="Manteca A."/>
            <person name="Ramos J.L."/>
            <person name="Gallego J.R."/>
            <person name="Llorente I."/>
            <person name="Martins Dos Santos V.A."/>
            <person name="Jensen O.N."/>
            <person name="Pelaez A.I."/>
            <person name="Sanchez J."/>
            <person name="Ferrer M."/>
        </authorList>
    </citation>
    <scope>NUCLEOTIDE SEQUENCE</scope>
</reference>
<keyword evidence="3" id="KW-0862">Zinc</keyword>
<proteinExistence type="inferred from homology"/>
<comment type="similarity">
    <text evidence="1">Belongs to the Gfa family.</text>
</comment>
<dbReference type="AlphaFoldDB" id="T0YDS6"/>
<dbReference type="PANTHER" id="PTHR28620:SF1">
    <property type="entry name" value="CENP-V_GFA DOMAIN-CONTAINING PROTEIN"/>
    <property type="match status" value="1"/>
</dbReference>
<organism evidence="5">
    <name type="scientific">mine drainage metagenome</name>
    <dbReference type="NCBI Taxonomy" id="410659"/>
    <lineage>
        <taxon>unclassified sequences</taxon>
        <taxon>metagenomes</taxon>
        <taxon>ecological metagenomes</taxon>
    </lineage>
</organism>
<dbReference type="GO" id="GO:0046872">
    <property type="term" value="F:metal ion binding"/>
    <property type="evidence" value="ECO:0007669"/>
    <property type="project" value="UniProtKB-KW"/>
</dbReference>
<dbReference type="PANTHER" id="PTHR28620">
    <property type="entry name" value="CENTROMERE PROTEIN V"/>
    <property type="match status" value="1"/>
</dbReference>
<feature type="domain" description="CENP-V/GFA" evidence="4">
    <location>
        <begin position="17"/>
        <end position="125"/>
    </location>
</feature>